<dbReference type="Pfam" id="PF09527">
    <property type="entry name" value="ATPase_gene1"/>
    <property type="match status" value="1"/>
</dbReference>
<keyword evidence="1" id="KW-0812">Transmembrane</keyword>
<reference evidence="2 3" key="1">
    <citation type="submission" date="2018-11" db="EMBL/GenBank/DDBJ databases">
        <title>Chryseotalea sanarue gen. nov., sp., nov., a member of the family Cytophagaceae, isolated from a brackish lake in Hamamatsu Japan.</title>
        <authorList>
            <person name="Maejima Y."/>
            <person name="Iino T."/>
            <person name="Muraguchi Y."/>
            <person name="Fukuda K."/>
            <person name="Ohkuma M."/>
            <person name="Moriuchi R."/>
            <person name="Dohra H."/>
            <person name="Kimbara K."/>
            <person name="Shintani M."/>
        </authorList>
    </citation>
    <scope>NUCLEOTIDE SEQUENCE [LARGE SCALE GENOMIC DNA]</scope>
    <source>
        <strain evidence="2 3">Ys</strain>
    </source>
</reference>
<sequence>MGSANKPNPSNSYLKYSNLALQLLLGIGLAGWLGYTLDQYLSITFPAFMLIFGFLAFGGMLYQIYRSLNKD</sequence>
<protein>
    <recommendedName>
        <fullName evidence="4">ATPase F0F1</fullName>
    </recommendedName>
</protein>
<dbReference type="InterPro" id="IPR032820">
    <property type="entry name" value="ATPase_put"/>
</dbReference>
<evidence type="ECO:0008006" key="4">
    <source>
        <dbReference type="Google" id="ProtNLM"/>
    </source>
</evidence>
<comment type="caution">
    <text evidence="2">The sequence shown here is derived from an EMBL/GenBank/DDBJ whole genome shotgun (WGS) entry which is preliminary data.</text>
</comment>
<dbReference type="OrthoDB" id="9798708at2"/>
<dbReference type="AlphaFoldDB" id="A0A401U789"/>
<dbReference type="RefSeq" id="WP_127121431.1">
    <property type="nucleotide sequence ID" value="NZ_BHXQ01000002.1"/>
</dbReference>
<dbReference type="Proteomes" id="UP000288227">
    <property type="component" value="Unassembled WGS sequence"/>
</dbReference>
<dbReference type="EMBL" id="BHXQ01000002">
    <property type="protein sequence ID" value="GCC50762.1"/>
    <property type="molecule type" value="Genomic_DNA"/>
</dbReference>
<organism evidence="2 3">
    <name type="scientific">Chryseotalea sanaruensis</name>
    <dbReference type="NCBI Taxonomy" id="2482724"/>
    <lineage>
        <taxon>Bacteria</taxon>
        <taxon>Pseudomonadati</taxon>
        <taxon>Bacteroidota</taxon>
        <taxon>Cytophagia</taxon>
        <taxon>Cytophagales</taxon>
        <taxon>Chryseotaleaceae</taxon>
        <taxon>Chryseotalea</taxon>
    </lineage>
</organism>
<feature type="transmembrane region" description="Helical" evidence="1">
    <location>
        <begin position="20"/>
        <end position="37"/>
    </location>
</feature>
<proteinExistence type="predicted"/>
<evidence type="ECO:0000313" key="3">
    <source>
        <dbReference type="Proteomes" id="UP000288227"/>
    </source>
</evidence>
<keyword evidence="1" id="KW-1133">Transmembrane helix</keyword>
<accession>A0A401U789</accession>
<evidence type="ECO:0000256" key="1">
    <source>
        <dbReference type="SAM" id="Phobius"/>
    </source>
</evidence>
<gene>
    <name evidence="2" type="ORF">SanaruYs_09800</name>
</gene>
<evidence type="ECO:0000313" key="2">
    <source>
        <dbReference type="EMBL" id="GCC50762.1"/>
    </source>
</evidence>
<name>A0A401U789_9BACT</name>
<keyword evidence="3" id="KW-1185">Reference proteome</keyword>
<feature type="transmembrane region" description="Helical" evidence="1">
    <location>
        <begin position="43"/>
        <end position="65"/>
    </location>
</feature>
<keyword evidence="1" id="KW-0472">Membrane</keyword>